<dbReference type="Proteomes" id="UP001152320">
    <property type="component" value="Chromosome 3"/>
</dbReference>
<evidence type="ECO:0000259" key="2">
    <source>
        <dbReference type="SMART" id="SM00220"/>
    </source>
</evidence>
<evidence type="ECO:0000313" key="4">
    <source>
        <dbReference type="Proteomes" id="UP001152320"/>
    </source>
</evidence>
<dbReference type="GO" id="GO:0005524">
    <property type="term" value="F:ATP binding"/>
    <property type="evidence" value="ECO:0007669"/>
    <property type="project" value="InterPro"/>
</dbReference>
<keyword evidence="4" id="KW-1185">Reference proteome</keyword>
<dbReference type="Pfam" id="PF03109">
    <property type="entry name" value="ABC1"/>
    <property type="match status" value="1"/>
</dbReference>
<dbReference type="GO" id="GO:0005743">
    <property type="term" value="C:mitochondrial inner membrane"/>
    <property type="evidence" value="ECO:0007669"/>
    <property type="project" value="TreeGrafter"/>
</dbReference>
<dbReference type="InterPro" id="IPR045307">
    <property type="entry name" value="ADCK1_dom"/>
</dbReference>
<dbReference type="InterPro" id="IPR004147">
    <property type="entry name" value="ABC1_dom"/>
</dbReference>
<dbReference type="InterPro" id="IPR000719">
    <property type="entry name" value="Prot_kinase_dom"/>
</dbReference>
<comment type="caution">
    <text evidence="3">The sequence shown here is derived from an EMBL/GenBank/DDBJ whole genome shotgun (WGS) entry which is preliminary data.</text>
</comment>
<keyword evidence="3" id="KW-0808">Transferase</keyword>
<dbReference type="InterPro" id="IPR051130">
    <property type="entry name" value="Mito_struct-func_regulator"/>
</dbReference>
<dbReference type="SUPFAM" id="SSF56112">
    <property type="entry name" value="Protein kinase-like (PK-like)"/>
    <property type="match status" value="1"/>
</dbReference>
<dbReference type="Gene3D" id="1.10.510.10">
    <property type="entry name" value="Transferase(Phosphotransferase) domain 1"/>
    <property type="match status" value="1"/>
</dbReference>
<dbReference type="PANTHER" id="PTHR43173">
    <property type="entry name" value="ABC1 FAMILY PROTEIN"/>
    <property type="match status" value="1"/>
</dbReference>
<evidence type="ECO:0000256" key="1">
    <source>
        <dbReference type="ARBA" id="ARBA00009670"/>
    </source>
</evidence>
<organism evidence="3 4">
    <name type="scientific">Holothuria leucospilota</name>
    <name type="common">Black long sea cucumber</name>
    <name type="synonym">Mertensiothuria leucospilota</name>
    <dbReference type="NCBI Taxonomy" id="206669"/>
    <lineage>
        <taxon>Eukaryota</taxon>
        <taxon>Metazoa</taxon>
        <taxon>Echinodermata</taxon>
        <taxon>Eleutherozoa</taxon>
        <taxon>Echinozoa</taxon>
        <taxon>Holothuroidea</taxon>
        <taxon>Aspidochirotacea</taxon>
        <taxon>Aspidochirotida</taxon>
        <taxon>Holothuriidae</taxon>
        <taxon>Holothuria</taxon>
    </lineage>
</organism>
<dbReference type="GO" id="GO:0055088">
    <property type="term" value="P:lipid homeostasis"/>
    <property type="evidence" value="ECO:0007669"/>
    <property type="project" value="TreeGrafter"/>
</dbReference>
<reference evidence="3" key="1">
    <citation type="submission" date="2021-10" db="EMBL/GenBank/DDBJ databases">
        <title>Tropical sea cucumber genome reveals ecological adaptation and Cuvierian tubules defense mechanism.</title>
        <authorList>
            <person name="Chen T."/>
        </authorList>
    </citation>
    <scope>NUCLEOTIDE SEQUENCE</scope>
    <source>
        <strain evidence="3">Nanhai2018</strain>
        <tissue evidence="3">Muscle</tissue>
    </source>
</reference>
<keyword evidence="3" id="KW-0418">Kinase</keyword>
<feature type="domain" description="Protein kinase" evidence="2">
    <location>
        <begin position="160"/>
        <end position="455"/>
    </location>
</feature>
<dbReference type="GO" id="GO:0004672">
    <property type="term" value="F:protein kinase activity"/>
    <property type="evidence" value="ECO:0007669"/>
    <property type="project" value="InterPro"/>
</dbReference>
<sequence>MASGAKLIRTTSRLRKVAAFTAGVSGTCYGFYYVCNTHQLVDWSSIGIIRFGRAFFTAASIVIDYKTSLMWKDVNSTGINELYSKIHLRSAEKLKKLASLNGGVFIKAGQHIGALDYLLPQEYVSTMKVLHDKAPQSSLQDVKKVVEEDLQCKIDEVFSSFAEEPIGTASLAQVHKATLKNGEDVAVKVQHPKVKDYSDVDMNTIEFLLQMVARIFPEFKFLWLSEEMRENLPKELDFIMEGKNSEKLDNLLGHFKFLKIPKVYWEHSTKRVLTMEFYSGGKVDDRHYMVSNGININQVTKNLGKLYSEMIFVHGYVHCDPHPGNVLVRNSPNREPEIVLLDHGLYQALTDNFRLNYAGLWLSILAADVNGIKKYSQVLGAGDMYGLFTCMVTARSWESVSAGIDKQSRTQSETEEIQQFVSTYIPEISQLLNSIPRQMLLLLKTNDLLRNIEFSLESSRSSSSFINMSRCCVRAMTDHQLQSSKSIRQRVNIHIRRHVTLLKITLYELYLWVASSSAVTKLRALCRFDIFLLNR</sequence>
<dbReference type="InterPro" id="IPR011009">
    <property type="entry name" value="Kinase-like_dom_sf"/>
</dbReference>
<dbReference type="PANTHER" id="PTHR43173:SF19">
    <property type="entry name" value="AARF DOMAIN-CONTAINING PROTEIN KINASE 1"/>
    <property type="match status" value="1"/>
</dbReference>
<name>A0A9Q1HD49_HOLLE</name>
<dbReference type="OrthoDB" id="427480at2759"/>
<comment type="similarity">
    <text evidence="1">Belongs to the protein kinase superfamily. ADCK protein kinase family.</text>
</comment>
<gene>
    <name evidence="3" type="ORF">HOLleu_07965</name>
</gene>
<dbReference type="CDD" id="cd13969">
    <property type="entry name" value="ADCK1-like"/>
    <property type="match status" value="1"/>
</dbReference>
<dbReference type="GO" id="GO:0007005">
    <property type="term" value="P:mitochondrion organization"/>
    <property type="evidence" value="ECO:0007669"/>
    <property type="project" value="TreeGrafter"/>
</dbReference>
<dbReference type="SMART" id="SM00220">
    <property type="entry name" value="S_TKc"/>
    <property type="match status" value="1"/>
</dbReference>
<evidence type="ECO:0000313" key="3">
    <source>
        <dbReference type="EMBL" id="KAJ8045042.1"/>
    </source>
</evidence>
<protein>
    <submittedName>
        <fullName evidence="3">AarF domain-containing protein kinase 1</fullName>
    </submittedName>
</protein>
<proteinExistence type="inferred from homology"/>
<dbReference type="EMBL" id="JAIZAY010000003">
    <property type="protein sequence ID" value="KAJ8045042.1"/>
    <property type="molecule type" value="Genomic_DNA"/>
</dbReference>
<accession>A0A9Q1HD49</accession>
<dbReference type="AlphaFoldDB" id="A0A9Q1HD49"/>